<proteinExistence type="inferred from homology"/>
<gene>
    <name evidence="11" type="ORF">CC78DRAFT_530364</name>
</gene>
<protein>
    <recommendedName>
        <fullName evidence="10">Guanine nucleotide-exchange factor SEC12</fullName>
    </recommendedName>
</protein>
<dbReference type="GO" id="GO:0006888">
    <property type="term" value="P:endoplasmic reticulum to Golgi vesicle-mediated transport"/>
    <property type="evidence" value="ECO:0007669"/>
    <property type="project" value="UniProtKB-UniRule"/>
</dbReference>
<evidence type="ECO:0000256" key="5">
    <source>
        <dbReference type="ARBA" id="ARBA00022824"/>
    </source>
</evidence>
<keyword evidence="12" id="KW-1185">Reference proteome</keyword>
<accession>A0A9P4KEZ0</accession>
<dbReference type="GO" id="GO:0005085">
    <property type="term" value="F:guanyl-nucleotide exchange factor activity"/>
    <property type="evidence" value="ECO:0007669"/>
    <property type="project" value="InterPro"/>
</dbReference>
<sequence length="635" mass="70096">MSPPTVSKAQVDYPIYAATFGTSHHLIVGGGGGAGRHGVGNKITSFDFSSRAPTAEPTAEIELSRDEDSVQSLANLTTRDGVILFAGINSSEEQRLKDRNDHFRTFEVVFPKNRRTSNATTEKKSLGKITLLSKTSLFNPPSTINGKKDTYQRLMRLSPAKRSASGNKRIGAIASSLAGDDNEIVVFNATTTKPQVPGDIVQRIELQKGHEAEDLDILELEEAKFKLAYSSKHDVYVQDIHYDFGKHRIQGKVRSPEKKYTVPYPDVFEKKGRFDIRFIRWLSPSHLLLLANLPRRTGVELQVLRLYGDTMGSITLRKRLPKHVNAATGMDVAILDSDAEGSNQIIVAVGGADMSLSIFTIDYDGMSRTLSTLHSYATYREVHAQGITKVLFSPFFSPWTAPQSSPPKKPGVQYLKLASTSFGHTISVETFELHPISSKPRARYVLSTARSRFMQKGPTYFVMAFVVLVIALLAQSVFDPEGNLTKGLVPENIRRVVSSHKTPGLLAEEIRAAGAKAAPEGIEVPVARTSNRIRDFLHLHRQDVHEDAPQKALVIQHDPDSLSTEIHEGSEEVIKKHTEAKKWEELSQAERARWKEKLTDAGIWAVEEGETILKGIFFGQIGGLVGQVAQGVING</sequence>
<dbReference type="AlphaFoldDB" id="A0A9P4KEZ0"/>
<keyword evidence="7 10" id="KW-0653">Protein transport</keyword>
<evidence type="ECO:0000256" key="7">
    <source>
        <dbReference type="ARBA" id="ARBA00022927"/>
    </source>
</evidence>
<evidence type="ECO:0000256" key="9">
    <source>
        <dbReference type="ARBA" id="ARBA00023136"/>
    </source>
</evidence>
<keyword evidence="8" id="KW-1133">Transmembrane helix</keyword>
<reference evidence="12" key="1">
    <citation type="journal article" date="2020" name="Stud. Mycol.">
        <title>101 Dothideomycetes genomes: A test case for predicting lifestyles and emergence of pathogens.</title>
        <authorList>
            <person name="Haridas S."/>
            <person name="Albert R."/>
            <person name="Binder M."/>
            <person name="Bloem J."/>
            <person name="LaButti K."/>
            <person name="Salamov A."/>
            <person name="Andreopoulos B."/>
            <person name="Baker S."/>
            <person name="Barry K."/>
            <person name="Bills G."/>
            <person name="Bluhm B."/>
            <person name="Cannon C."/>
            <person name="Castanera R."/>
            <person name="Culley D."/>
            <person name="Daum C."/>
            <person name="Ezra D."/>
            <person name="Gonzalez J."/>
            <person name="Henrissat B."/>
            <person name="Kuo A."/>
            <person name="Liang C."/>
            <person name="Lipzen A."/>
            <person name="Lutzoni F."/>
            <person name="Magnuson J."/>
            <person name="Mondo S."/>
            <person name="Nolan M."/>
            <person name="Ohm R."/>
            <person name="Pangilinan J."/>
            <person name="Park H.-J."/>
            <person name="Ramirez L."/>
            <person name="Alfaro M."/>
            <person name="Sun H."/>
            <person name="Tritt A."/>
            <person name="Yoshinaga Y."/>
            <person name="Zwiers L.-H."/>
            <person name="Turgeon B."/>
            <person name="Goodwin S."/>
            <person name="Spatafora J."/>
            <person name="Crous P."/>
            <person name="Grigoriev I."/>
        </authorList>
    </citation>
    <scope>NUCLEOTIDE SEQUENCE [LARGE SCALE GENOMIC DNA]</scope>
    <source>
        <strain evidence="12">CBS 304.66</strain>
    </source>
</reference>
<dbReference type="InterPro" id="IPR045260">
    <property type="entry name" value="Sec12-like"/>
</dbReference>
<dbReference type="InterPro" id="IPR015943">
    <property type="entry name" value="WD40/YVTN_repeat-like_dom_sf"/>
</dbReference>
<keyword evidence="1 10" id="KW-0813">Transport</keyword>
<comment type="subcellular location">
    <subcellularLocation>
        <location evidence="10">Endoplasmic reticulum membrane</location>
        <topology evidence="10">Single-pass type II membrane protein</topology>
    </subcellularLocation>
    <subcellularLocation>
        <location evidence="10">Golgi apparatus membrane</location>
        <topology evidence="10">Single-pass type II membrane protein</topology>
    </subcellularLocation>
</comment>
<dbReference type="Proteomes" id="UP000800093">
    <property type="component" value="Unassembled WGS sequence"/>
</dbReference>
<dbReference type="OrthoDB" id="16538at2759"/>
<keyword evidence="3" id="KW-0812">Transmembrane</keyword>
<dbReference type="GO" id="GO:0005789">
    <property type="term" value="C:endoplasmic reticulum membrane"/>
    <property type="evidence" value="ECO:0007669"/>
    <property type="project" value="UniProtKB-SubCell"/>
</dbReference>
<comment type="caution">
    <text evidence="11">The sequence shown here is derived from an EMBL/GenBank/DDBJ whole genome shotgun (WGS) entry which is preliminary data.</text>
</comment>
<dbReference type="EMBL" id="ML986588">
    <property type="protein sequence ID" value="KAF2267939.1"/>
    <property type="molecule type" value="Genomic_DNA"/>
</dbReference>
<evidence type="ECO:0000313" key="12">
    <source>
        <dbReference type="Proteomes" id="UP000800093"/>
    </source>
</evidence>
<evidence type="ECO:0000256" key="1">
    <source>
        <dbReference type="ARBA" id="ARBA00022448"/>
    </source>
</evidence>
<dbReference type="Gene3D" id="2.130.10.10">
    <property type="entry name" value="YVTN repeat-like/Quinoprotein amine dehydrogenase"/>
    <property type="match status" value="1"/>
</dbReference>
<keyword evidence="4 10" id="KW-0677">Repeat</keyword>
<dbReference type="GO" id="GO:0003400">
    <property type="term" value="P:regulation of COPII vesicle coating"/>
    <property type="evidence" value="ECO:0007669"/>
    <property type="project" value="UniProtKB-UniRule"/>
</dbReference>
<evidence type="ECO:0000256" key="8">
    <source>
        <dbReference type="ARBA" id="ARBA00022989"/>
    </source>
</evidence>
<keyword evidence="6" id="KW-0931">ER-Golgi transport</keyword>
<evidence type="ECO:0000256" key="2">
    <source>
        <dbReference type="ARBA" id="ARBA00022574"/>
    </source>
</evidence>
<dbReference type="GO" id="GO:0000139">
    <property type="term" value="C:Golgi membrane"/>
    <property type="evidence" value="ECO:0007669"/>
    <property type="project" value="UniProtKB-SubCell"/>
</dbReference>
<dbReference type="PANTHER" id="PTHR23284">
    <property type="entry name" value="PROLACTIN REGULATORY ELEMENT BINDING PROTEIN"/>
    <property type="match status" value="1"/>
</dbReference>
<comment type="similarity">
    <text evidence="10">Belongs to the WD repeat SEC12 family.</text>
</comment>
<evidence type="ECO:0000256" key="6">
    <source>
        <dbReference type="ARBA" id="ARBA00022892"/>
    </source>
</evidence>
<comment type="function">
    <text evidence="10">Guanine nucleotide-exchange factor (GEF) required for the formation or budding of transport vesicles from the ER.</text>
</comment>
<evidence type="ECO:0000256" key="3">
    <source>
        <dbReference type="ARBA" id="ARBA00022692"/>
    </source>
</evidence>
<dbReference type="GO" id="GO:0015031">
    <property type="term" value="P:protein transport"/>
    <property type="evidence" value="ECO:0007669"/>
    <property type="project" value="UniProtKB-KW"/>
</dbReference>
<keyword evidence="9" id="KW-0472">Membrane</keyword>
<keyword evidence="2 10" id="KW-0853">WD repeat</keyword>
<evidence type="ECO:0000313" key="11">
    <source>
        <dbReference type="EMBL" id="KAF2267939.1"/>
    </source>
</evidence>
<keyword evidence="5 10" id="KW-0256">Endoplasmic reticulum</keyword>
<dbReference type="PANTHER" id="PTHR23284:SF0">
    <property type="entry name" value="PROLACTIN REGULATORY ELEMENT-BINDING PROTEIN"/>
    <property type="match status" value="1"/>
</dbReference>
<name>A0A9P4KEZ0_9PLEO</name>
<evidence type="ECO:0000256" key="4">
    <source>
        <dbReference type="ARBA" id="ARBA00022737"/>
    </source>
</evidence>
<organism evidence="11 12">
    <name type="scientific">Lojkania enalia</name>
    <dbReference type="NCBI Taxonomy" id="147567"/>
    <lineage>
        <taxon>Eukaryota</taxon>
        <taxon>Fungi</taxon>
        <taxon>Dikarya</taxon>
        <taxon>Ascomycota</taxon>
        <taxon>Pezizomycotina</taxon>
        <taxon>Dothideomycetes</taxon>
        <taxon>Pleosporomycetidae</taxon>
        <taxon>Pleosporales</taxon>
        <taxon>Pleosporales incertae sedis</taxon>
        <taxon>Lojkania</taxon>
    </lineage>
</organism>
<evidence type="ECO:0000256" key="10">
    <source>
        <dbReference type="RuleBase" id="RU369019"/>
    </source>
</evidence>